<gene>
    <name evidence="6" type="ORF">HKI87_02g17600</name>
</gene>
<dbReference type="AlphaFoldDB" id="A0AAX4P2M3"/>
<evidence type="ECO:0000313" key="7">
    <source>
        <dbReference type="Proteomes" id="UP001472866"/>
    </source>
</evidence>
<evidence type="ECO:0000256" key="1">
    <source>
        <dbReference type="ARBA" id="ARBA00022490"/>
    </source>
</evidence>
<name>A0AAX4P2M3_9CHLO</name>
<dbReference type="GO" id="GO:0070043">
    <property type="term" value="F:rRNA (guanine-N7-)-methyltransferase activity"/>
    <property type="evidence" value="ECO:0007669"/>
    <property type="project" value="TreeGrafter"/>
</dbReference>
<dbReference type="PANTHER" id="PTHR31760:SF0">
    <property type="entry name" value="S-ADENOSYL-L-METHIONINE-DEPENDENT METHYLTRANSFERASES SUPERFAMILY PROTEIN"/>
    <property type="match status" value="1"/>
</dbReference>
<dbReference type="InterPro" id="IPR003682">
    <property type="entry name" value="rRNA_ssu_MeTfrase_G"/>
</dbReference>
<proteinExistence type="inferred from homology"/>
<keyword evidence="4" id="KW-0808">Transferase</keyword>
<dbReference type="Gene3D" id="3.40.50.150">
    <property type="entry name" value="Vaccinia Virus protein VP39"/>
    <property type="match status" value="1"/>
</dbReference>
<dbReference type="GO" id="GO:0005829">
    <property type="term" value="C:cytosol"/>
    <property type="evidence" value="ECO:0007669"/>
    <property type="project" value="TreeGrafter"/>
</dbReference>
<keyword evidence="5" id="KW-0949">S-adenosyl-L-methionine</keyword>
<evidence type="ECO:0000256" key="5">
    <source>
        <dbReference type="ARBA" id="ARBA00022691"/>
    </source>
</evidence>
<keyword evidence="1" id="KW-0963">Cytoplasm</keyword>
<dbReference type="FunFam" id="3.40.50.150:FF:000041">
    <property type="entry name" value="Ribosomal RNA small subunit methyltransferase G"/>
    <property type="match status" value="1"/>
</dbReference>
<keyword evidence="3 6" id="KW-0489">Methyltransferase</keyword>
<dbReference type="HAMAP" id="MF_00074">
    <property type="entry name" value="16SrRNA_methyltr_G"/>
    <property type="match status" value="1"/>
</dbReference>
<keyword evidence="2" id="KW-0698">rRNA processing</keyword>
<dbReference type="CDD" id="cd02440">
    <property type="entry name" value="AdoMet_MTases"/>
    <property type="match status" value="1"/>
</dbReference>
<dbReference type="PANTHER" id="PTHR31760">
    <property type="entry name" value="S-ADENOSYL-L-METHIONINE-DEPENDENT METHYLTRANSFERASES SUPERFAMILY PROTEIN"/>
    <property type="match status" value="1"/>
</dbReference>
<evidence type="ECO:0000256" key="3">
    <source>
        <dbReference type="ARBA" id="ARBA00022603"/>
    </source>
</evidence>
<keyword evidence="7" id="KW-1185">Reference proteome</keyword>
<sequence>MAAAIGRAARGCGVLSPGRLRVTWVSGRHGARPMASSSSRSLLSVEERSRLDTYLDTLFEYNARMNLTAVKDKKEAEERHIEDSLALLPILDSVSPGGERGRPKVIDVGTGAGLPGVVVAVMRENWEVTLLDSLQKRCKFLSDVKERIGLGNATVRWGRAEDVGRDQEEGREAYDIAVARAVAELRVLVELCAPLVRVGGHIVAAKGPSPEEEIVAAGNALEQLNCEVVRVDDVPSFGAKGQRTVVVIRKVEETPEKFPRQPGKPNKRPL</sequence>
<evidence type="ECO:0000313" key="6">
    <source>
        <dbReference type="EMBL" id="WZN60231.1"/>
    </source>
</evidence>
<accession>A0AAX4P2M3</accession>
<protein>
    <submittedName>
        <fullName evidence="6">Ribosomal RNA small subunit methyltransferase G</fullName>
    </submittedName>
</protein>
<dbReference type="InterPro" id="IPR029063">
    <property type="entry name" value="SAM-dependent_MTases_sf"/>
</dbReference>
<evidence type="ECO:0000256" key="4">
    <source>
        <dbReference type="ARBA" id="ARBA00022679"/>
    </source>
</evidence>
<dbReference type="Pfam" id="PF02527">
    <property type="entry name" value="GidB"/>
    <property type="match status" value="1"/>
</dbReference>
<dbReference type="Proteomes" id="UP001472866">
    <property type="component" value="Chromosome 02"/>
</dbReference>
<reference evidence="6 7" key="1">
    <citation type="submission" date="2024-03" db="EMBL/GenBank/DDBJ databases">
        <title>Complete genome sequence of the green alga Chloropicon roscoffensis RCC1871.</title>
        <authorList>
            <person name="Lemieux C."/>
            <person name="Pombert J.-F."/>
            <person name="Otis C."/>
            <person name="Turmel M."/>
        </authorList>
    </citation>
    <scope>NUCLEOTIDE SEQUENCE [LARGE SCALE GENOMIC DNA]</scope>
    <source>
        <strain evidence="6 7">RCC1871</strain>
    </source>
</reference>
<organism evidence="6 7">
    <name type="scientific">Chloropicon roscoffensis</name>
    <dbReference type="NCBI Taxonomy" id="1461544"/>
    <lineage>
        <taxon>Eukaryota</taxon>
        <taxon>Viridiplantae</taxon>
        <taxon>Chlorophyta</taxon>
        <taxon>Chloropicophyceae</taxon>
        <taxon>Chloropicales</taxon>
        <taxon>Chloropicaceae</taxon>
        <taxon>Chloropicon</taxon>
    </lineage>
</organism>
<dbReference type="EMBL" id="CP151502">
    <property type="protein sequence ID" value="WZN60231.1"/>
    <property type="molecule type" value="Genomic_DNA"/>
</dbReference>
<dbReference type="NCBIfam" id="TIGR00138">
    <property type="entry name" value="rsmG_gidB"/>
    <property type="match status" value="1"/>
</dbReference>
<dbReference type="SUPFAM" id="SSF53335">
    <property type="entry name" value="S-adenosyl-L-methionine-dependent methyltransferases"/>
    <property type="match status" value="1"/>
</dbReference>
<evidence type="ECO:0000256" key="2">
    <source>
        <dbReference type="ARBA" id="ARBA00022552"/>
    </source>
</evidence>